<dbReference type="AlphaFoldDB" id="A0A2H3JNY0"/>
<evidence type="ECO:0000313" key="4">
    <source>
        <dbReference type="Proteomes" id="UP000218811"/>
    </source>
</evidence>
<protein>
    <recommendedName>
        <fullName evidence="2">RecA family profile 1 domain-containing protein</fullName>
    </recommendedName>
</protein>
<dbReference type="SUPFAM" id="SSF52540">
    <property type="entry name" value="P-loop containing nucleoside triphosphate hydrolases"/>
    <property type="match status" value="1"/>
</dbReference>
<dbReference type="InterPro" id="IPR027417">
    <property type="entry name" value="P-loop_NTPase"/>
</dbReference>
<dbReference type="Gene3D" id="3.40.50.300">
    <property type="entry name" value="P-loop containing nucleotide triphosphate hydrolases"/>
    <property type="match status" value="1"/>
</dbReference>
<dbReference type="InterPro" id="IPR020588">
    <property type="entry name" value="RecA_ATP-bd"/>
</dbReference>
<feature type="compositionally biased region" description="Low complexity" evidence="1">
    <location>
        <begin position="248"/>
        <end position="262"/>
    </location>
</feature>
<evidence type="ECO:0000259" key="2">
    <source>
        <dbReference type="PROSITE" id="PS50162"/>
    </source>
</evidence>
<dbReference type="GO" id="GO:0140664">
    <property type="term" value="F:ATP-dependent DNA damage sensor activity"/>
    <property type="evidence" value="ECO:0007669"/>
    <property type="project" value="InterPro"/>
</dbReference>
<evidence type="ECO:0000313" key="3">
    <source>
        <dbReference type="EMBL" id="PCH38344.1"/>
    </source>
</evidence>
<dbReference type="PANTHER" id="PTHR46487:SF1">
    <property type="entry name" value="DNA REPAIR PROTEIN XRCC3"/>
    <property type="match status" value="1"/>
</dbReference>
<keyword evidence="4" id="KW-1185">Reference proteome</keyword>
<dbReference type="GO" id="GO:0090656">
    <property type="term" value="P:t-circle formation"/>
    <property type="evidence" value="ECO:0007669"/>
    <property type="project" value="TreeGrafter"/>
</dbReference>
<feature type="region of interest" description="Disordered" evidence="1">
    <location>
        <begin position="229"/>
        <end position="279"/>
    </location>
</feature>
<feature type="compositionally biased region" description="Pro residues" evidence="1">
    <location>
        <begin position="235"/>
        <end position="247"/>
    </location>
</feature>
<dbReference type="GO" id="GO:0005657">
    <property type="term" value="C:replication fork"/>
    <property type="evidence" value="ECO:0007669"/>
    <property type="project" value="TreeGrafter"/>
</dbReference>
<dbReference type="GO" id="GO:0033065">
    <property type="term" value="C:Rad51C-XRCC3 complex"/>
    <property type="evidence" value="ECO:0007669"/>
    <property type="project" value="TreeGrafter"/>
</dbReference>
<feature type="compositionally biased region" description="Polar residues" evidence="1">
    <location>
        <begin position="187"/>
        <end position="196"/>
    </location>
</feature>
<dbReference type="GO" id="GO:0045003">
    <property type="term" value="P:double-strand break repair via synthesis-dependent strand annealing"/>
    <property type="evidence" value="ECO:0007669"/>
    <property type="project" value="TreeGrafter"/>
</dbReference>
<reference evidence="3 4" key="1">
    <citation type="journal article" date="2012" name="Science">
        <title>The Paleozoic origin of enzymatic lignin decomposition reconstructed from 31 fungal genomes.</title>
        <authorList>
            <person name="Floudas D."/>
            <person name="Binder M."/>
            <person name="Riley R."/>
            <person name="Barry K."/>
            <person name="Blanchette R.A."/>
            <person name="Henrissat B."/>
            <person name="Martinez A.T."/>
            <person name="Otillar R."/>
            <person name="Spatafora J.W."/>
            <person name="Yadav J.S."/>
            <person name="Aerts A."/>
            <person name="Benoit I."/>
            <person name="Boyd A."/>
            <person name="Carlson A."/>
            <person name="Copeland A."/>
            <person name="Coutinho P.M."/>
            <person name="de Vries R.P."/>
            <person name="Ferreira P."/>
            <person name="Findley K."/>
            <person name="Foster B."/>
            <person name="Gaskell J."/>
            <person name="Glotzer D."/>
            <person name="Gorecki P."/>
            <person name="Heitman J."/>
            <person name="Hesse C."/>
            <person name="Hori C."/>
            <person name="Igarashi K."/>
            <person name="Jurgens J.A."/>
            <person name="Kallen N."/>
            <person name="Kersten P."/>
            <person name="Kohler A."/>
            <person name="Kuees U."/>
            <person name="Kumar T.K.A."/>
            <person name="Kuo A."/>
            <person name="LaButti K."/>
            <person name="Larrondo L.F."/>
            <person name="Lindquist E."/>
            <person name="Ling A."/>
            <person name="Lombard V."/>
            <person name="Lucas S."/>
            <person name="Lundell T."/>
            <person name="Martin R."/>
            <person name="McLaughlin D.J."/>
            <person name="Morgenstern I."/>
            <person name="Morin E."/>
            <person name="Murat C."/>
            <person name="Nagy L.G."/>
            <person name="Nolan M."/>
            <person name="Ohm R.A."/>
            <person name="Patyshakuliyeva A."/>
            <person name="Rokas A."/>
            <person name="Ruiz-Duenas F.J."/>
            <person name="Sabat G."/>
            <person name="Salamov A."/>
            <person name="Samejima M."/>
            <person name="Schmutz J."/>
            <person name="Slot J.C."/>
            <person name="St John F."/>
            <person name="Stenlid J."/>
            <person name="Sun H."/>
            <person name="Sun S."/>
            <person name="Syed K."/>
            <person name="Tsang A."/>
            <person name="Wiebenga A."/>
            <person name="Young D."/>
            <person name="Pisabarro A."/>
            <person name="Eastwood D.C."/>
            <person name="Martin F."/>
            <person name="Cullen D."/>
            <person name="Grigoriev I.V."/>
            <person name="Hibbett D.S."/>
        </authorList>
    </citation>
    <scope>NUCLEOTIDE SEQUENCE [LARGE SCALE GENOMIC DNA]</scope>
    <source>
        <strain evidence="3 4">MD-104</strain>
    </source>
</reference>
<dbReference type="GO" id="GO:0061982">
    <property type="term" value="P:meiosis I cell cycle process"/>
    <property type="evidence" value="ECO:0007669"/>
    <property type="project" value="UniProtKB-ARBA"/>
</dbReference>
<proteinExistence type="predicted"/>
<dbReference type="OrthoDB" id="1861185at2759"/>
<dbReference type="GO" id="GO:0000400">
    <property type="term" value="F:four-way junction DNA binding"/>
    <property type="evidence" value="ECO:0007669"/>
    <property type="project" value="TreeGrafter"/>
</dbReference>
<dbReference type="STRING" id="742152.A0A2H3JNY0"/>
<gene>
    <name evidence="3" type="ORF">WOLCODRAFT_65896</name>
</gene>
<dbReference type="Pfam" id="PF08423">
    <property type="entry name" value="Rad51"/>
    <property type="match status" value="1"/>
</dbReference>
<dbReference type="GO" id="GO:0005524">
    <property type="term" value="F:ATP binding"/>
    <property type="evidence" value="ECO:0007669"/>
    <property type="project" value="InterPro"/>
</dbReference>
<name>A0A2H3JNY0_WOLCO</name>
<dbReference type="GO" id="GO:0000722">
    <property type="term" value="P:telomere maintenance via recombination"/>
    <property type="evidence" value="ECO:0007669"/>
    <property type="project" value="TreeGrafter"/>
</dbReference>
<sequence length="309" mass="34471">MECHPALSPSLCGLSDIHTIKTPEIPILLYILDTTLPGLIEQLRAQSDRKPVKLVVVDTLTELFHSHSKVSADTLRERSKNLAEISTLLHQLANKYRIAVLVLNEVMDVVCKGYAPDTVPSKDILYREQARWFNRADSIAGEDRKEASLGLVWANQINARIMLSRTERTRFLEVEQRKPKRRRLDPTRTQHCSETQPTRIRRLSIIFSSVSPPASLDYIVSEGGIFVLPDTTEPNPTPPSSSTPLQPPSSSTPLQPPSSSTPLQPPSSSPSHDIDGVSPLDVGVIADEWDAYWQEAESDADLYRNVHID</sequence>
<dbReference type="PROSITE" id="PS50162">
    <property type="entry name" value="RECA_2"/>
    <property type="match status" value="1"/>
</dbReference>
<dbReference type="GO" id="GO:0071140">
    <property type="term" value="P:resolution of mitotic recombination intermediates"/>
    <property type="evidence" value="ECO:0007669"/>
    <property type="project" value="TreeGrafter"/>
</dbReference>
<feature type="region of interest" description="Disordered" evidence="1">
    <location>
        <begin position="177"/>
        <end position="196"/>
    </location>
</feature>
<dbReference type="Proteomes" id="UP000218811">
    <property type="component" value="Unassembled WGS sequence"/>
</dbReference>
<accession>A0A2H3JNY0</accession>
<dbReference type="InterPro" id="IPR013632">
    <property type="entry name" value="Rad51_C"/>
</dbReference>
<dbReference type="PANTHER" id="PTHR46487">
    <property type="entry name" value="DNA REPAIR PROTEIN XRCC3"/>
    <property type="match status" value="1"/>
</dbReference>
<feature type="domain" description="RecA family profile 1" evidence="2">
    <location>
        <begin position="1"/>
        <end position="106"/>
    </location>
</feature>
<dbReference type="EMBL" id="KB467942">
    <property type="protein sequence ID" value="PCH38344.1"/>
    <property type="molecule type" value="Genomic_DNA"/>
</dbReference>
<evidence type="ECO:0000256" key="1">
    <source>
        <dbReference type="SAM" id="MobiDB-lite"/>
    </source>
</evidence>
<dbReference type="OMA" id="ACYISTR"/>
<organism evidence="3 4">
    <name type="scientific">Wolfiporia cocos (strain MD-104)</name>
    <name type="common">Brown rot fungus</name>
    <dbReference type="NCBI Taxonomy" id="742152"/>
    <lineage>
        <taxon>Eukaryota</taxon>
        <taxon>Fungi</taxon>
        <taxon>Dikarya</taxon>
        <taxon>Basidiomycota</taxon>
        <taxon>Agaricomycotina</taxon>
        <taxon>Agaricomycetes</taxon>
        <taxon>Polyporales</taxon>
        <taxon>Phaeolaceae</taxon>
        <taxon>Wolfiporia</taxon>
    </lineage>
</organism>